<evidence type="ECO:0000313" key="10">
    <source>
        <dbReference type="EMBL" id="EMA50168.1"/>
    </source>
</evidence>
<dbReference type="PRINTS" id="PR01958">
    <property type="entry name" value="S17BPHPHTASE"/>
</dbReference>
<organism evidence="10 11">
    <name type="scientific">Halococcus thailandensis JCM 13552</name>
    <dbReference type="NCBI Taxonomy" id="1227457"/>
    <lineage>
        <taxon>Archaea</taxon>
        <taxon>Methanobacteriati</taxon>
        <taxon>Methanobacteriota</taxon>
        <taxon>Stenosarchaea group</taxon>
        <taxon>Halobacteria</taxon>
        <taxon>Halobacteriales</taxon>
        <taxon>Halococcaceae</taxon>
        <taxon>Halococcus</taxon>
    </lineage>
</organism>
<dbReference type="PANTHER" id="PTHR11556:SF35">
    <property type="entry name" value="SEDOHEPTULOSE-1,7-BISPHOSPHATASE, CHLOROPLASTIC"/>
    <property type="match status" value="1"/>
</dbReference>
<keyword evidence="7" id="KW-0963">Cytoplasm</keyword>
<accession>M0MXX7</accession>
<dbReference type="PIRSF" id="PIRSF000904">
    <property type="entry name" value="FBPtase_SBPase"/>
    <property type="match status" value="1"/>
</dbReference>
<dbReference type="PATRIC" id="fig|1227457.3.peg.3263"/>
<keyword evidence="4 7" id="KW-0460">Magnesium</keyword>
<dbReference type="eggNOG" id="arCOG04603">
    <property type="taxonomic scope" value="Archaea"/>
</dbReference>
<dbReference type="EC" id="3.1.3.11" evidence="7"/>
<reference evidence="10 11" key="1">
    <citation type="journal article" date="2014" name="PLoS Genet.">
        <title>Phylogenetically driven sequencing of extremely halophilic archaea reveals strategies for static and dynamic osmo-response.</title>
        <authorList>
            <person name="Becker E.A."/>
            <person name="Seitzer P.M."/>
            <person name="Tritt A."/>
            <person name="Larsen D."/>
            <person name="Krusor M."/>
            <person name="Yao A.I."/>
            <person name="Wu D."/>
            <person name="Madern D."/>
            <person name="Eisen J.A."/>
            <person name="Darling A.E."/>
            <person name="Facciotti M.T."/>
        </authorList>
    </citation>
    <scope>NUCLEOTIDE SEQUENCE [LARGE SCALE GENOMIC DNA]</scope>
    <source>
        <strain evidence="10 11">JCM 13552</strain>
    </source>
</reference>
<dbReference type="GO" id="GO:0005986">
    <property type="term" value="P:sucrose biosynthetic process"/>
    <property type="evidence" value="ECO:0007669"/>
    <property type="project" value="TreeGrafter"/>
</dbReference>
<dbReference type="Gene3D" id="3.40.190.80">
    <property type="match status" value="1"/>
</dbReference>
<feature type="binding site" evidence="7">
    <location>
        <position position="86"/>
    </location>
    <ligand>
        <name>Mg(2+)</name>
        <dbReference type="ChEBI" id="CHEBI:18420"/>
        <label>2</label>
    </ligand>
</feature>
<dbReference type="Pfam" id="PF00316">
    <property type="entry name" value="FBPase"/>
    <property type="match status" value="1"/>
</dbReference>
<dbReference type="Pfam" id="PF18913">
    <property type="entry name" value="FBPase_C"/>
    <property type="match status" value="1"/>
</dbReference>
<evidence type="ECO:0000256" key="7">
    <source>
        <dbReference type="HAMAP-Rule" id="MF_01855"/>
    </source>
</evidence>
<dbReference type="InterPro" id="IPR044015">
    <property type="entry name" value="FBPase_C_dom"/>
</dbReference>
<dbReference type="RefSeq" id="WP_007742286.1">
    <property type="nucleotide sequence ID" value="NZ_AOMF01000171.1"/>
</dbReference>
<sequence>MDTIESVFTTIAETAPEIREGLVGRREYQEGENPSGEEQLAADVHADQLLEERLLAIDGVGSYASEEREEIVGDGSGLSVAVDPLDGSSNIKPNNTMGTIVGIYDAQLPAGGHDLIGAAYTLYGPITTMMTAVDDTATESVVEDGERHTVREDVSLPDEPTVYGFGGRVPDWTDEFTDYAREIESDSSLKLRYGGAMIGDVNQVLTYGGVFAYPALDSASEGKLRLQFEGNPIAYIVESAGGRSSDGNESLLDVDPDGLHGRVPVHVGNEGLIDRLEAALDD</sequence>
<comment type="subunit">
    <text evidence="7">Homotetramer.</text>
</comment>
<feature type="binding site" evidence="7">
    <location>
        <position position="193"/>
    </location>
    <ligand>
        <name>substrate</name>
    </ligand>
</feature>
<keyword evidence="2 7" id="KW-0479">Metal-binding</keyword>
<protein>
    <recommendedName>
        <fullName evidence="7">Fructose-1,6-bisphosphatase class 1</fullName>
        <shortName evidence="7">FBPase class 1</shortName>
        <ecNumber evidence="7">3.1.3.11</ecNumber>
    </recommendedName>
    <alternativeName>
        <fullName evidence="7">D-fructose-1,6-bisphosphate 1-phosphohydrolase class 1</fullName>
    </alternativeName>
</protein>
<keyword evidence="11" id="KW-1185">Reference proteome</keyword>
<proteinExistence type="inferred from homology"/>
<comment type="similarity">
    <text evidence="1 7">Belongs to the FBPase class 1 family.</text>
</comment>
<comment type="caution">
    <text evidence="10">The sequence shown here is derived from an EMBL/GenBank/DDBJ whole genome shotgun (WGS) entry which is preliminary data.</text>
</comment>
<evidence type="ECO:0000256" key="1">
    <source>
        <dbReference type="ARBA" id="ARBA00010941"/>
    </source>
</evidence>
<evidence type="ECO:0000256" key="2">
    <source>
        <dbReference type="ARBA" id="ARBA00022723"/>
    </source>
</evidence>
<dbReference type="NCBIfam" id="NF006786">
    <property type="entry name" value="PRK09293.3-3"/>
    <property type="match status" value="1"/>
</dbReference>
<dbReference type="HAMAP" id="MF_01855">
    <property type="entry name" value="FBPase_class1"/>
    <property type="match status" value="1"/>
</dbReference>
<keyword evidence="5 7" id="KW-0119">Carbohydrate metabolism</keyword>
<feature type="domain" description="Fructose-1-6-bisphosphatase class 1 C-terminal" evidence="9">
    <location>
        <begin position="156"/>
        <end position="280"/>
    </location>
</feature>
<feature type="binding site" evidence="7">
    <location>
        <position position="66"/>
    </location>
    <ligand>
        <name>Mg(2+)</name>
        <dbReference type="ChEBI" id="CHEBI:18420"/>
        <label>1</label>
    </ligand>
</feature>
<dbReference type="GO" id="GO:0000287">
    <property type="term" value="F:magnesium ion binding"/>
    <property type="evidence" value="ECO:0007669"/>
    <property type="project" value="UniProtKB-UniRule"/>
</dbReference>
<feature type="binding site" evidence="7">
    <location>
        <position position="229"/>
    </location>
    <ligand>
        <name>Mg(2+)</name>
        <dbReference type="ChEBI" id="CHEBI:18420"/>
        <label>2</label>
    </ligand>
</feature>
<evidence type="ECO:0000313" key="11">
    <source>
        <dbReference type="Proteomes" id="UP000011680"/>
    </source>
</evidence>
<comment type="subcellular location">
    <subcellularLocation>
        <location evidence="7">Cytoplasm</location>
    </subcellularLocation>
</comment>
<evidence type="ECO:0000259" key="8">
    <source>
        <dbReference type="Pfam" id="PF00316"/>
    </source>
</evidence>
<dbReference type="GO" id="GO:0006000">
    <property type="term" value="P:fructose metabolic process"/>
    <property type="evidence" value="ECO:0007669"/>
    <property type="project" value="TreeGrafter"/>
</dbReference>
<dbReference type="SUPFAM" id="SSF56655">
    <property type="entry name" value="Carbohydrate phosphatase"/>
    <property type="match status" value="1"/>
</dbReference>
<dbReference type="GO" id="GO:0006002">
    <property type="term" value="P:fructose 6-phosphate metabolic process"/>
    <property type="evidence" value="ECO:0007669"/>
    <property type="project" value="TreeGrafter"/>
</dbReference>
<dbReference type="GO" id="GO:0006094">
    <property type="term" value="P:gluconeogenesis"/>
    <property type="evidence" value="ECO:0007669"/>
    <property type="project" value="UniProtKB-UniRule"/>
</dbReference>
<dbReference type="InterPro" id="IPR033391">
    <property type="entry name" value="FBPase_N"/>
</dbReference>
<comment type="catalytic activity">
    <reaction evidence="7">
        <text>beta-D-fructose 1,6-bisphosphate + H2O = beta-D-fructose 6-phosphate + phosphate</text>
        <dbReference type="Rhea" id="RHEA:11064"/>
        <dbReference type="ChEBI" id="CHEBI:15377"/>
        <dbReference type="ChEBI" id="CHEBI:32966"/>
        <dbReference type="ChEBI" id="CHEBI:43474"/>
        <dbReference type="ChEBI" id="CHEBI:57634"/>
        <dbReference type="EC" id="3.1.3.11"/>
    </reaction>
</comment>
<dbReference type="OrthoDB" id="146513at2157"/>
<name>M0MXX7_9EURY</name>
<dbReference type="PANTHER" id="PTHR11556">
    <property type="entry name" value="FRUCTOSE-1,6-BISPHOSPHATASE-RELATED"/>
    <property type="match status" value="1"/>
</dbReference>
<feature type="binding site" evidence="7">
    <location>
        <position position="223"/>
    </location>
    <ligand>
        <name>substrate</name>
    </ligand>
</feature>
<feature type="domain" description="Fructose-1-6-bisphosphatase class I N-terminal" evidence="8">
    <location>
        <begin position="32"/>
        <end position="136"/>
    </location>
</feature>
<dbReference type="AlphaFoldDB" id="M0MXX7"/>
<evidence type="ECO:0000256" key="5">
    <source>
        <dbReference type="ARBA" id="ARBA00023277"/>
    </source>
</evidence>
<feature type="binding site" evidence="7">
    <location>
        <begin position="86"/>
        <end position="89"/>
    </location>
    <ligand>
        <name>substrate</name>
    </ligand>
</feature>
<evidence type="ECO:0000256" key="3">
    <source>
        <dbReference type="ARBA" id="ARBA00022801"/>
    </source>
</evidence>
<comment type="pathway">
    <text evidence="6">Carbohydrate biosynthesis.</text>
</comment>
<gene>
    <name evidence="7" type="primary">fbp</name>
    <name evidence="10" type="ORF">C451_16755</name>
</gene>
<dbReference type="Gene3D" id="3.30.540.10">
    <property type="entry name" value="Fructose-1,6-Bisphosphatase, subunit A, domain 1"/>
    <property type="match status" value="1"/>
</dbReference>
<dbReference type="InterPro" id="IPR000146">
    <property type="entry name" value="FBPase_class-1"/>
</dbReference>
<feature type="binding site" evidence="7">
    <location>
        <position position="85"/>
    </location>
    <ligand>
        <name>Mg(2+)</name>
        <dbReference type="ChEBI" id="CHEBI:18420"/>
        <label>1</label>
    </ligand>
</feature>
<evidence type="ECO:0000259" key="9">
    <source>
        <dbReference type="Pfam" id="PF18913"/>
    </source>
</evidence>
<keyword evidence="3 7" id="KW-0378">Hydrolase</keyword>
<dbReference type="EMBL" id="AOMF01000171">
    <property type="protein sequence ID" value="EMA50168.1"/>
    <property type="molecule type" value="Genomic_DNA"/>
</dbReference>
<feature type="binding site" evidence="7">
    <location>
        <position position="83"/>
    </location>
    <ligand>
        <name>Mg(2+)</name>
        <dbReference type="ChEBI" id="CHEBI:18420"/>
        <label>1</label>
    </ligand>
</feature>
<dbReference type="GO" id="GO:0030388">
    <property type="term" value="P:fructose 1,6-bisphosphate metabolic process"/>
    <property type="evidence" value="ECO:0007669"/>
    <property type="project" value="TreeGrafter"/>
</dbReference>
<comment type="cofactor">
    <cofactor evidence="7">
        <name>Mg(2+)</name>
        <dbReference type="ChEBI" id="CHEBI:18420"/>
    </cofactor>
    <text evidence="7">Binds 2 magnesium ions per subunit.</text>
</comment>
<dbReference type="GO" id="GO:0042132">
    <property type="term" value="F:fructose 1,6-bisphosphate 1-phosphatase activity"/>
    <property type="evidence" value="ECO:0007669"/>
    <property type="project" value="UniProtKB-UniRule"/>
</dbReference>
<dbReference type="InterPro" id="IPR023079">
    <property type="entry name" value="SBPase"/>
</dbReference>
<feature type="binding site" evidence="7">
    <location>
        <position position="83"/>
    </location>
    <ligand>
        <name>Mg(2+)</name>
        <dbReference type="ChEBI" id="CHEBI:18420"/>
        <label>2</label>
    </ligand>
</feature>
<dbReference type="STRING" id="1227457.C451_16755"/>
<dbReference type="GO" id="GO:0005737">
    <property type="term" value="C:cytoplasm"/>
    <property type="evidence" value="ECO:0007669"/>
    <property type="project" value="UniProtKB-SubCell"/>
</dbReference>
<evidence type="ECO:0000256" key="4">
    <source>
        <dbReference type="ARBA" id="ARBA00022842"/>
    </source>
</evidence>
<comment type="caution">
    <text evidence="7">Lacks conserved residue(s) required for the propagation of feature annotation.</text>
</comment>
<dbReference type="Proteomes" id="UP000011680">
    <property type="component" value="Unassembled WGS sequence"/>
</dbReference>
<evidence type="ECO:0000256" key="6">
    <source>
        <dbReference type="ARBA" id="ARBA00024331"/>
    </source>
</evidence>